<evidence type="ECO:0008006" key="3">
    <source>
        <dbReference type="Google" id="ProtNLM"/>
    </source>
</evidence>
<keyword evidence="2" id="KW-1185">Reference proteome</keyword>
<gene>
    <name evidence="1" type="ORF">EH198_20930</name>
</gene>
<comment type="caution">
    <text evidence="1">The sequence shown here is derived from an EMBL/GenBank/DDBJ whole genome shotgun (WGS) entry which is preliminary data.</text>
</comment>
<dbReference type="Proteomes" id="UP000282529">
    <property type="component" value="Unassembled WGS sequence"/>
</dbReference>
<dbReference type="InterPro" id="IPR029470">
    <property type="entry name" value="PDDEXK_4"/>
</dbReference>
<sequence>MNIFKALSMGKGRLNEENMSAMLGYLLSPRQPHGLGDLFLKRFLSTLNNFGGCNGRFDNVLDTKNPLEAEVLLEEPYSYLGKKWFVDLVIQIYTKGSSLNEKNEVHRIIIENKIHPQSSNFIQLKSEFLAVLEDLKSQQAQNTTDITMVFLTPDITIGPLQSEFSALLDSDLENHRKAWLKWTGDSSIISIIRSVLKDESIGDIDPISDYMRHTLKAFIRHVLDSQEELKNPSTIKSNDPGEIKEFVLARMDDVLYRIEQYDSSTIRVYNLETQENEVALPMLKRINIELQLGLDTHFSSGQPKNTRHLGKEIIRSLKEQGKAESNPST</sequence>
<organism evidence="1 2">
    <name type="scientific">Paenibacillus rhizophilus</name>
    <dbReference type="NCBI Taxonomy" id="1850366"/>
    <lineage>
        <taxon>Bacteria</taxon>
        <taxon>Bacillati</taxon>
        <taxon>Bacillota</taxon>
        <taxon>Bacilli</taxon>
        <taxon>Bacillales</taxon>
        <taxon>Paenibacillaceae</taxon>
        <taxon>Paenibacillus</taxon>
    </lineage>
</organism>
<dbReference type="EMBL" id="RQPI01000017">
    <property type="protein sequence ID" value="RQW08860.1"/>
    <property type="molecule type" value="Genomic_DNA"/>
</dbReference>
<dbReference type="OrthoDB" id="1453311at2"/>
<dbReference type="Pfam" id="PF14281">
    <property type="entry name" value="PDDEXK_4"/>
    <property type="match status" value="1"/>
</dbReference>
<dbReference type="AlphaFoldDB" id="A0A3N9P0S3"/>
<evidence type="ECO:0000313" key="1">
    <source>
        <dbReference type="EMBL" id="RQW08860.1"/>
    </source>
</evidence>
<name>A0A3N9P0S3_9BACL</name>
<accession>A0A3N9P0S3</accession>
<proteinExistence type="predicted"/>
<protein>
    <recommendedName>
        <fullName evidence="3">PD-(D/E)XK nuclease family protein</fullName>
    </recommendedName>
</protein>
<dbReference type="RefSeq" id="WP_124697464.1">
    <property type="nucleotide sequence ID" value="NZ_JBHUFE010000025.1"/>
</dbReference>
<reference evidence="1 2" key="1">
    <citation type="submission" date="2018-11" db="EMBL/GenBank/DDBJ databases">
        <title>Genome sequence of strain 7197.</title>
        <authorList>
            <person name="Gao J."/>
            <person name="Sun J."/>
        </authorList>
    </citation>
    <scope>NUCLEOTIDE SEQUENCE [LARGE SCALE GENOMIC DNA]</scope>
    <source>
        <strain evidence="1 2">7197</strain>
    </source>
</reference>
<evidence type="ECO:0000313" key="2">
    <source>
        <dbReference type="Proteomes" id="UP000282529"/>
    </source>
</evidence>